<keyword evidence="4 5" id="KW-0472">Membrane</keyword>
<feature type="transmembrane region" description="Helical" evidence="5">
    <location>
        <begin position="258"/>
        <end position="280"/>
    </location>
</feature>
<reference evidence="7 8" key="1">
    <citation type="submission" date="2024-09" db="EMBL/GenBank/DDBJ databases">
        <authorList>
            <person name="Lee S.D."/>
        </authorList>
    </citation>
    <scope>NUCLEOTIDE SEQUENCE [LARGE SCALE GENOMIC DNA]</scope>
    <source>
        <strain evidence="7 8">N1-1</strain>
    </source>
</reference>
<feature type="domain" description="HTTM-like" evidence="6">
    <location>
        <begin position="37"/>
        <end position="382"/>
    </location>
</feature>
<accession>A0ABV6V975</accession>
<sequence length="417" mass="46159">MTTPTTPAPTAAAQSTPVPLPERLGAAARSGWAAATSRTLAPYQAAVVRIGFALCFGGFLLREWPHRRVLYGDRSPWSLDLARQMLAGNHAFTVLAWSDNRWWFELVYTLAILVSALLLLGWRTRTMSVLFLVCVLSIQNRSVLVGDGGDNVIHLMAIYLAFTRCGAVWSLDARRRRLRGEEAAEGGGVALWAVLGLLLAVVQFSGLVDTRGMLDPGLYSWSTVFWCFWLLSGLWWYLGRRDPEGEPRALLDTLGDMLHNCAMLVVAVEVCFIYATAGWYKIQGSLWQGGTALYFPLHLDYFNPWPALSQQMGAHPLIVFALSYGTVIVQVAFPFVVFNRRIKNVLLVLMMIEHAAIAFILGLPFFSLAMISADAVFLPTSFLRWAGAGVAQLATLARDSFTRRIQTARSPNRVTSV</sequence>
<feature type="transmembrane region" description="Helical" evidence="5">
    <location>
        <begin position="152"/>
        <end position="171"/>
    </location>
</feature>
<feature type="transmembrane region" description="Helical" evidence="5">
    <location>
        <begin position="103"/>
        <end position="122"/>
    </location>
</feature>
<dbReference type="InterPro" id="IPR052964">
    <property type="entry name" value="Sporulation_signal_mat"/>
</dbReference>
<protein>
    <submittedName>
        <fullName evidence="7">HTTM domain-containing protein</fullName>
    </submittedName>
</protein>
<evidence type="ECO:0000259" key="6">
    <source>
        <dbReference type="SMART" id="SM00752"/>
    </source>
</evidence>
<dbReference type="SMART" id="SM00752">
    <property type="entry name" value="HTTM"/>
    <property type="match status" value="1"/>
</dbReference>
<keyword evidence="3 5" id="KW-1133">Transmembrane helix</keyword>
<evidence type="ECO:0000256" key="2">
    <source>
        <dbReference type="ARBA" id="ARBA00022692"/>
    </source>
</evidence>
<comment type="caution">
    <text evidence="7">The sequence shown here is derived from an EMBL/GenBank/DDBJ whole genome shotgun (WGS) entry which is preliminary data.</text>
</comment>
<dbReference type="InterPro" id="IPR011020">
    <property type="entry name" value="HTTM-like"/>
</dbReference>
<evidence type="ECO:0000256" key="5">
    <source>
        <dbReference type="SAM" id="Phobius"/>
    </source>
</evidence>
<feature type="transmembrane region" description="Helical" evidence="5">
    <location>
        <begin position="345"/>
        <end position="371"/>
    </location>
</feature>
<evidence type="ECO:0000256" key="1">
    <source>
        <dbReference type="ARBA" id="ARBA00004127"/>
    </source>
</evidence>
<evidence type="ECO:0000313" key="8">
    <source>
        <dbReference type="Proteomes" id="UP001592582"/>
    </source>
</evidence>
<name>A0ABV6V975_9ACTN</name>
<evidence type="ECO:0000256" key="4">
    <source>
        <dbReference type="ARBA" id="ARBA00023136"/>
    </source>
</evidence>
<feature type="transmembrane region" description="Helical" evidence="5">
    <location>
        <begin position="41"/>
        <end position="61"/>
    </location>
</feature>
<keyword evidence="2 5" id="KW-0812">Transmembrane</keyword>
<dbReference type="RefSeq" id="WP_380507644.1">
    <property type="nucleotide sequence ID" value="NZ_JBHEZX010000005.1"/>
</dbReference>
<keyword evidence="8" id="KW-1185">Reference proteome</keyword>
<organism evidence="7 8">
    <name type="scientific">Streptacidiphilus alkalitolerans</name>
    <dbReference type="NCBI Taxonomy" id="3342712"/>
    <lineage>
        <taxon>Bacteria</taxon>
        <taxon>Bacillati</taxon>
        <taxon>Actinomycetota</taxon>
        <taxon>Actinomycetes</taxon>
        <taxon>Kitasatosporales</taxon>
        <taxon>Streptomycetaceae</taxon>
        <taxon>Streptacidiphilus</taxon>
    </lineage>
</organism>
<feature type="transmembrane region" description="Helical" evidence="5">
    <location>
        <begin position="218"/>
        <end position="238"/>
    </location>
</feature>
<feature type="transmembrane region" description="Helical" evidence="5">
    <location>
        <begin position="183"/>
        <end position="206"/>
    </location>
</feature>
<gene>
    <name evidence="7" type="ORF">ACEZDG_13490</name>
</gene>
<dbReference type="PANTHER" id="PTHR39535">
    <property type="entry name" value="SPORULATION-DELAYING PROTEIN SDPB"/>
    <property type="match status" value="1"/>
</dbReference>
<comment type="subcellular location">
    <subcellularLocation>
        <location evidence="1">Endomembrane system</location>
        <topology evidence="1">Multi-pass membrane protein</topology>
    </subcellularLocation>
</comment>
<evidence type="ECO:0000256" key="3">
    <source>
        <dbReference type="ARBA" id="ARBA00022989"/>
    </source>
</evidence>
<dbReference type="Proteomes" id="UP001592582">
    <property type="component" value="Unassembled WGS sequence"/>
</dbReference>
<feature type="transmembrane region" description="Helical" evidence="5">
    <location>
        <begin position="317"/>
        <end position="338"/>
    </location>
</feature>
<evidence type="ECO:0000313" key="7">
    <source>
        <dbReference type="EMBL" id="MFC1410280.1"/>
    </source>
</evidence>
<proteinExistence type="predicted"/>
<dbReference type="EMBL" id="JBHEZX010000005">
    <property type="protein sequence ID" value="MFC1410280.1"/>
    <property type="molecule type" value="Genomic_DNA"/>
</dbReference>
<dbReference type="PANTHER" id="PTHR39535:SF2">
    <property type="entry name" value="HTTM DOMAIN-CONTAINING PROTEIN"/>
    <property type="match status" value="1"/>
</dbReference>